<dbReference type="OMA" id="LRQEWVW"/>
<dbReference type="STRING" id="690307.A0A1L9WEW5"/>
<feature type="domain" description="Thiamine pyrophosphate enzyme N-terminal TPP-binding" evidence="16">
    <location>
        <begin position="10"/>
        <end position="114"/>
    </location>
</feature>
<reference evidence="18" key="1">
    <citation type="journal article" date="2017" name="Genome Biol.">
        <title>Comparative genomics reveals high biological diversity and specific adaptations in the industrially and medically important fungal genus Aspergillus.</title>
        <authorList>
            <person name="de Vries R.P."/>
            <person name="Riley R."/>
            <person name="Wiebenga A."/>
            <person name="Aguilar-Osorio G."/>
            <person name="Amillis S."/>
            <person name="Uchima C.A."/>
            <person name="Anderluh G."/>
            <person name="Asadollahi M."/>
            <person name="Askin M."/>
            <person name="Barry K."/>
            <person name="Battaglia E."/>
            <person name="Bayram O."/>
            <person name="Benocci T."/>
            <person name="Braus-Stromeyer S.A."/>
            <person name="Caldana C."/>
            <person name="Canovas D."/>
            <person name="Cerqueira G.C."/>
            <person name="Chen F."/>
            <person name="Chen W."/>
            <person name="Choi C."/>
            <person name="Clum A."/>
            <person name="Dos Santos R.A."/>
            <person name="Damasio A.R."/>
            <person name="Diallinas G."/>
            <person name="Emri T."/>
            <person name="Fekete E."/>
            <person name="Flipphi M."/>
            <person name="Freyberg S."/>
            <person name="Gallo A."/>
            <person name="Gournas C."/>
            <person name="Habgood R."/>
            <person name="Hainaut M."/>
            <person name="Harispe M.L."/>
            <person name="Henrissat B."/>
            <person name="Hilden K.S."/>
            <person name="Hope R."/>
            <person name="Hossain A."/>
            <person name="Karabika E."/>
            <person name="Karaffa L."/>
            <person name="Karanyi Z."/>
            <person name="Krasevec N."/>
            <person name="Kuo A."/>
            <person name="Kusch H."/>
            <person name="LaButti K."/>
            <person name="Lagendijk E.L."/>
            <person name="Lapidus A."/>
            <person name="Levasseur A."/>
            <person name="Lindquist E."/>
            <person name="Lipzen A."/>
            <person name="Logrieco A.F."/>
            <person name="MacCabe A."/>
            <person name="Maekelae M.R."/>
            <person name="Malavazi I."/>
            <person name="Melin P."/>
            <person name="Meyer V."/>
            <person name="Mielnichuk N."/>
            <person name="Miskei M."/>
            <person name="Molnar A.P."/>
            <person name="Mule G."/>
            <person name="Ngan C.Y."/>
            <person name="Orejas M."/>
            <person name="Orosz E."/>
            <person name="Ouedraogo J.P."/>
            <person name="Overkamp K.M."/>
            <person name="Park H.-S."/>
            <person name="Perrone G."/>
            <person name="Piumi F."/>
            <person name="Punt P.J."/>
            <person name="Ram A.F."/>
            <person name="Ramon A."/>
            <person name="Rauscher S."/>
            <person name="Record E."/>
            <person name="Riano-Pachon D.M."/>
            <person name="Robert V."/>
            <person name="Roehrig J."/>
            <person name="Ruller R."/>
            <person name="Salamov A."/>
            <person name="Salih N.S."/>
            <person name="Samson R.A."/>
            <person name="Sandor E."/>
            <person name="Sanguinetti M."/>
            <person name="Schuetze T."/>
            <person name="Sepcic K."/>
            <person name="Shelest E."/>
            <person name="Sherlock G."/>
            <person name="Sophianopoulou V."/>
            <person name="Squina F.M."/>
            <person name="Sun H."/>
            <person name="Susca A."/>
            <person name="Todd R.B."/>
            <person name="Tsang A."/>
            <person name="Unkles S.E."/>
            <person name="van de Wiele N."/>
            <person name="van Rossen-Uffink D."/>
            <person name="Oliveira J.V."/>
            <person name="Vesth T.C."/>
            <person name="Visser J."/>
            <person name="Yu J.-H."/>
            <person name="Zhou M."/>
            <person name="Andersen M.R."/>
            <person name="Archer D.B."/>
            <person name="Baker S.E."/>
            <person name="Benoit I."/>
            <person name="Brakhage A.A."/>
            <person name="Braus G.H."/>
            <person name="Fischer R."/>
            <person name="Frisvad J.C."/>
            <person name="Goldman G.H."/>
            <person name="Houbraken J."/>
            <person name="Oakley B."/>
            <person name="Pocsi I."/>
            <person name="Scazzocchio C."/>
            <person name="Seiboth B."/>
            <person name="vanKuyk P.A."/>
            <person name="Wortman J."/>
            <person name="Dyer P.S."/>
            <person name="Grigoriev I.V."/>
        </authorList>
    </citation>
    <scope>NUCLEOTIDE SEQUENCE [LARGE SCALE GENOMIC DNA]</scope>
    <source>
        <strain evidence="18">ATCC 16872 / CBS 172.66 / WB 5094</strain>
    </source>
</reference>
<evidence type="ECO:0000256" key="1">
    <source>
        <dbReference type="ARBA" id="ARBA00001041"/>
    </source>
</evidence>
<evidence type="ECO:0000256" key="13">
    <source>
        <dbReference type="SAM" id="MobiDB-lite"/>
    </source>
</evidence>
<dbReference type="InterPro" id="IPR047213">
    <property type="entry name" value="TPP_PYR_PDC_IPDC-like"/>
</dbReference>
<dbReference type="InterPro" id="IPR012110">
    <property type="entry name" value="PDC/IPDC-like"/>
</dbReference>
<dbReference type="PANTHER" id="PTHR43452:SF30">
    <property type="entry name" value="PYRUVATE DECARBOXYLASE ISOZYME 1-RELATED"/>
    <property type="match status" value="1"/>
</dbReference>
<dbReference type="GO" id="GO:0000949">
    <property type="term" value="P:aromatic amino acid family catabolic process to alcohol via Ehrlich pathway"/>
    <property type="evidence" value="ECO:0007669"/>
    <property type="project" value="TreeGrafter"/>
</dbReference>
<dbReference type="PIRSF" id="PIRSF036565">
    <property type="entry name" value="Pyruvt_ip_decrb"/>
    <property type="match status" value="1"/>
</dbReference>
<dbReference type="CDD" id="cd02005">
    <property type="entry name" value="TPP_PDC_IPDC"/>
    <property type="match status" value="1"/>
</dbReference>
<evidence type="ECO:0000256" key="12">
    <source>
        <dbReference type="RuleBase" id="RU362132"/>
    </source>
</evidence>
<evidence type="ECO:0000313" key="17">
    <source>
        <dbReference type="EMBL" id="OJJ94726.1"/>
    </source>
</evidence>
<keyword evidence="10" id="KW-0456">Lyase</keyword>
<proteinExistence type="inferred from homology"/>
<dbReference type="SUPFAM" id="SSF52467">
    <property type="entry name" value="DHS-like NAD/FAD-binding domain"/>
    <property type="match status" value="1"/>
</dbReference>
<dbReference type="CDD" id="cd07038">
    <property type="entry name" value="TPP_PYR_PDC_IPDC_like"/>
    <property type="match status" value="1"/>
</dbReference>
<evidence type="ECO:0000256" key="8">
    <source>
        <dbReference type="ARBA" id="ARBA00022842"/>
    </source>
</evidence>
<feature type="binding site" evidence="11">
    <location>
        <position position="517"/>
    </location>
    <ligand>
        <name>Mg(2+)</name>
        <dbReference type="ChEBI" id="CHEBI:18420"/>
    </ligand>
</feature>
<feature type="compositionally biased region" description="Polar residues" evidence="13">
    <location>
        <begin position="345"/>
        <end position="362"/>
    </location>
</feature>
<organism evidence="17 18">
    <name type="scientific">Aspergillus aculeatus (strain ATCC 16872 / CBS 172.66 / WB 5094)</name>
    <dbReference type="NCBI Taxonomy" id="690307"/>
    <lineage>
        <taxon>Eukaryota</taxon>
        <taxon>Fungi</taxon>
        <taxon>Dikarya</taxon>
        <taxon>Ascomycota</taxon>
        <taxon>Pezizomycotina</taxon>
        <taxon>Eurotiomycetes</taxon>
        <taxon>Eurotiomycetidae</taxon>
        <taxon>Eurotiales</taxon>
        <taxon>Aspergillaceae</taxon>
        <taxon>Aspergillus</taxon>
        <taxon>Aspergillus subgen. Circumdati</taxon>
    </lineage>
</organism>
<name>A0A1L9WEW5_ASPA1</name>
<dbReference type="RefSeq" id="XP_020051066.1">
    <property type="nucleotide sequence ID" value="XM_020203032.1"/>
</dbReference>
<dbReference type="PANTHER" id="PTHR43452">
    <property type="entry name" value="PYRUVATE DECARBOXYLASE"/>
    <property type="match status" value="1"/>
</dbReference>
<dbReference type="FunFam" id="3.40.50.970:FF:000024">
    <property type="entry name" value="Pyruvate decarboxylase isozyme"/>
    <property type="match status" value="1"/>
</dbReference>
<evidence type="ECO:0000259" key="14">
    <source>
        <dbReference type="Pfam" id="PF00205"/>
    </source>
</evidence>
<accession>A0A1L9WEW5</accession>
<keyword evidence="18" id="KW-1185">Reference proteome</keyword>
<dbReference type="GO" id="GO:0004737">
    <property type="term" value="F:pyruvate decarboxylase activity"/>
    <property type="evidence" value="ECO:0007669"/>
    <property type="project" value="UniProtKB-EC"/>
</dbReference>
<evidence type="ECO:0000259" key="15">
    <source>
        <dbReference type="Pfam" id="PF02775"/>
    </source>
</evidence>
<dbReference type="InterPro" id="IPR029061">
    <property type="entry name" value="THDP-binding"/>
</dbReference>
<keyword evidence="8 11" id="KW-0460">Magnesium</keyword>
<keyword evidence="9 12" id="KW-0786">Thiamine pyrophosphate</keyword>
<keyword evidence="6 11" id="KW-0479">Metal-binding</keyword>
<evidence type="ECO:0000313" key="18">
    <source>
        <dbReference type="Proteomes" id="UP000184546"/>
    </source>
</evidence>
<dbReference type="GeneID" id="30976846"/>
<feature type="binding site" evidence="11">
    <location>
        <position position="519"/>
    </location>
    <ligand>
        <name>Mg(2+)</name>
        <dbReference type="ChEBI" id="CHEBI:18420"/>
    </ligand>
</feature>
<dbReference type="InterPro" id="IPR012001">
    <property type="entry name" value="Thiamin_PyroP_enz_TPP-bd_dom"/>
</dbReference>
<dbReference type="FunFam" id="3.40.50.970:FF:000019">
    <property type="entry name" value="Pyruvate decarboxylase isozyme"/>
    <property type="match status" value="1"/>
</dbReference>
<dbReference type="GO" id="GO:0000287">
    <property type="term" value="F:magnesium ion binding"/>
    <property type="evidence" value="ECO:0007669"/>
    <property type="project" value="InterPro"/>
</dbReference>
<dbReference type="Gene3D" id="3.40.50.970">
    <property type="match status" value="2"/>
</dbReference>
<keyword evidence="7" id="KW-0210">Decarboxylase</keyword>
<dbReference type="InterPro" id="IPR047214">
    <property type="entry name" value="TPP_PDC_IPDC"/>
</dbReference>
<comment type="similarity">
    <text evidence="3 12">Belongs to the TPP enzyme family.</text>
</comment>
<dbReference type="AlphaFoldDB" id="A0A1L9WEW5"/>
<dbReference type="InterPro" id="IPR011766">
    <property type="entry name" value="TPP_enzyme_TPP-bd"/>
</dbReference>
<dbReference type="SUPFAM" id="SSF52518">
    <property type="entry name" value="Thiamin diphosphate-binding fold (THDP-binding)"/>
    <property type="match status" value="2"/>
</dbReference>
<sequence>MPSSRTTVSLAQYLFTRIKEVGIRSVHGVPGDYNLVALDYVAKAGLRWIGNCNELNAGYAADGYARVHGISALMTVAGVGELSVSNAIAGAYAEYVPIVHIVGQPSLALQKQKKLLHHSLGDGDFESMTRMSQRTASKSVKLQCVSQAPGLIDEAISHCWKSSRPVSIVLPTDMVHAPVMAEQLSRPLDMLPSPNDSATERWTADAILRALGTARQPVLLVGGYNVRFTKRQEVQELAEAFGLPVFLSASGRGIIDEEHPCFHGLYLGDCSDPSTTRRVRSSDLIISVGNIHSDLNVASVSWEFDPLKMVEIRDGTVQVRGKAYHGLNSQGLLQTLVRRAEELSQSARRSPVATVQPSTSASPHPIYAPPPMTPTTVDREAIYGGGLMMMQGMLKRMSHTLSYRKTTGALNHDWLWPALSEWLQPGDTVIAETGTSNFGIWSTRFPRDVTYISQYVWASVGYSLGACQGAAAAVQDSALPDRRTVLFIGDGSFQFTCQELSTIVKNHLTPIIFVICNNGYTVERLIHGWHESYNDVQEWKYRQLLEVFGAEPGSYQTYQIRTKEELAALLQDSAFNHGRMLRFVELHMDQNDAPSELKTLTQQLVTRETHPHTHTYPPDTRRQGGPSD</sequence>
<dbReference type="Pfam" id="PF02776">
    <property type="entry name" value="TPP_enzyme_N"/>
    <property type="match status" value="1"/>
</dbReference>
<evidence type="ECO:0000256" key="7">
    <source>
        <dbReference type="ARBA" id="ARBA00022793"/>
    </source>
</evidence>
<dbReference type="OrthoDB" id="3970464at2759"/>
<feature type="region of interest" description="Disordered" evidence="13">
    <location>
        <begin position="345"/>
        <end position="373"/>
    </location>
</feature>
<feature type="domain" description="Thiamine pyrophosphate enzyme central" evidence="14">
    <location>
        <begin position="205"/>
        <end position="312"/>
    </location>
</feature>
<evidence type="ECO:0000256" key="5">
    <source>
        <dbReference type="ARBA" id="ARBA00014422"/>
    </source>
</evidence>
<evidence type="ECO:0000256" key="10">
    <source>
        <dbReference type="ARBA" id="ARBA00023239"/>
    </source>
</evidence>
<feature type="region of interest" description="Disordered" evidence="13">
    <location>
        <begin position="607"/>
        <end position="628"/>
    </location>
</feature>
<evidence type="ECO:0000256" key="2">
    <source>
        <dbReference type="ARBA" id="ARBA00001964"/>
    </source>
</evidence>
<dbReference type="GO" id="GO:0005829">
    <property type="term" value="C:cytosol"/>
    <property type="evidence" value="ECO:0007669"/>
    <property type="project" value="TreeGrafter"/>
</dbReference>
<dbReference type="EC" id="4.1.1.1" evidence="4"/>
<evidence type="ECO:0000259" key="16">
    <source>
        <dbReference type="Pfam" id="PF02776"/>
    </source>
</evidence>
<dbReference type="GO" id="GO:0005634">
    <property type="term" value="C:nucleus"/>
    <property type="evidence" value="ECO:0007669"/>
    <property type="project" value="TreeGrafter"/>
</dbReference>
<evidence type="ECO:0000256" key="6">
    <source>
        <dbReference type="ARBA" id="ARBA00022723"/>
    </source>
</evidence>
<evidence type="ECO:0000256" key="4">
    <source>
        <dbReference type="ARBA" id="ARBA00013202"/>
    </source>
</evidence>
<dbReference type="Pfam" id="PF02775">
    <property type="entry name" value="TPP_enzyme_C"/>
    <property type="match status" value="1"/>
</dbReference>
<comment type="cofactor">
    <cofactor evidence="11">
        <name>Mg(2+)</name>
        <dbReference type="ChEBI" id="CHEBI:18420"/>
    </cofactor>
    <text evidence="11">Binds 1 Mg(2+) per subunit.</text>
</comment>
<comment type="cofactor">
    <cofactor evidence="2">
        <name>thiamine diphosphate</name>
        <dbReference type="ChEBI" id="CHEBI:58937"/>
    </cofactor>
</comment>
<dbReference type="InterPro" id="IPR012000">
    <property type="entry name" value="Thiamin_PyroP_enz_cen_dom"/>
</dbReference>
<comment type="catalytic activity">
    <reaction evidence="1">
        <text>a 2-oxocarboxylate + H(+) = an aldehyde + CO2</text>
        <dbReference type="Rhea" id="RHEA:11628"/>
        <dbReference type="ChEBI" id="CHEBI:15378"/>
        <dbReference type="ChEBI" id="CHEBI:16526"/>
        <dbReference type="ChEBI" id="CHEBI:17478"/>
        <dbReference type="ChEBI" id="CHEBI:35179"/>
        <dbReference type="EC" id="4.1.1.1"/>
    </reaction>
</comment>
<evidence type="ECO:0000256" key="9">
    <source>
        <dbReference type="ARBA" id="ARBA00023052"/>
    </source>
</evidence>
<dbReference type="Proteomes" id="UP000184546">
    <property type="component" value="Unassembled WGS sequence"/>
</dbReference>
<protein>
    <recommendedName>
        <fullName evidence="5">Pyruvate decarboxylase</fullName>
        <ecNumber evidence="4">4.1.1.1</ecNumber>
    </recommendedName>
</protein>
<evidence type="ECO:0000256" key="3">
    <source>
        <dbReference type="ARBA" id="ARBA00007812"/>
    </source>
</evidence>
<feature type="binding site" evidence="11">
    <location>
        <position position="490"/>
    </location>
    <ligand>
        <name>Mg(2+)</name>
        <dbReference type="ChEBI" id="CHEBI:18420"/>
    </ligand>
</feature>
<dbReference type="Gene3D" id="3.40.50.1220">
    <property type="entry name" value="TPP-binding domain"/>
    <property type="match status" value="1"/>
</dbReference>
<dbReference type="VEuPathDB" id="FungiDB:ASPACDRAFT_55637"/>
<feature type="domain" description="Thiamine pyrophosphate enzyme TPP-binding" evidence="15">
    <location>
        <begin position="437"/>
        <end position="577"/>
    </location>
</feature>
<dbReference type="InterPro" id="IPR029035">
    <property type="entry name" value="DHS-like_NAD/FAD-binding_dom"/>
</dbReference>
<evidence type="ECO:0000256" key="11">
    <source>
        <dbReference type="PIRSR" id="PIRSR036565-2"/>
    </source>
</evidence>
<gene>
    <name evidence="17" type="ORF">ASPACDRAFT_55637</name>
</gene>
<dbReference type="EMBL" id="KV878994">
    <property type="protein sequence ID" value="OJJ94726.1"/>
    <property type="molecule type" value="Genomic_DNA"/>
</dbReference>
<dbReference type="Pfam" id="PF00205">
    <property type="entry name" value="TPP_enzyme_M"/>
    <property type="match status" value="1"/>
</dbReference>
<dbReference type="GO" id="GO:0030976">
    <property type="term" value="F:thiamine pyrophosphate binding"/>
    <property type="evidence" value="ECO:0007669"/>
    <property type="project" value="InterPro"/>
</dbReference>